<sequence length="243" mass="26546">MLSCCYCDSPLEAVMLETNAKTGEQRLLWACRNMRKQKCFFPIGLPSEIFFLKRSAVEKEEGVIPRPNIRLLPRKYWGLYPTVFADELRARSQASTRTGTSMSDHTTDHYSCPANSPTTSGSSVPSDHAAVDQLLKMGSGTSIWEDSPSRPKRARIASFSSGASSSERGDSNMSVAADSSSTFSSTDASERSSGSALAELICDRLQYTGVDIGRLEDDELVSQMAGVVKKLHKEKPSRGKYPG</sequence>
<organism evidence="2 3">
    <name type="scientific">Trichostrongylus colubriformis</name>
    <name type="common">Black scour worm</name>
    <dbReference type="NCBI Taxonomy" id="6319"/>
    <lineage>
        <taxon>Eukaryota</taxon>
        <taxon>Metazoa</taxon>
        <taxon>Ecdysozoa</taxon>
        <taxon>Nematoda</taxon>
        <taxon>Chromadorea</taxon>
        <taxon>Rhabditida</taxon>
        <taxon>Rhabditina</taxon>
        <taxon>Rhabditomorpha</taxon>
        <taxon>Strongyloidea</taxon>
        <taxon>Trichostrongylidae</taxon>
        <taxon>Trichostrongylus</taxon>
    </lineage>
</organism>
<protein>
    <submittedName>
        <fullName evidence="2">Uncharacterized protein</fullName>
    </submittedName>
</protein>
<dbReference type="EMBL" id="WIXE01018113">
    <property type="protein sequence ID" value="KAK5971197.1"/>
    <property type="molecule type" value="Genomic_DNA"/>
</dbReference>
<feature type="compositionally biased region" description="Low complexity" evidence="1">
    <location>
        <begin position="174"/>
        <end position="190"/>
    </location>
</feature>
<feature type="region of interest" description="Disordered" evidence="1">
    <location>
        <begin position="95"/>
        <end position="127"/>
    </location>
</feature>
<accession>A0AAN8F2T2</accession>
<name>A0AAN8F2T2_TRICO</name>
<feature type="compositionally biased region" description="Polar residues" evidence="1">
    <location>
        <begin position="113"/>
        <end position="125"/>
    </location>
</feature>
<evidence type="ECO:0000313" key="2">
    <source>
        <dbReference type="EMBL" id="KAK5971197.1"/>
    </source>
</evidence>
<evidence type="ECO:0000313" key="3">
    <source>
        <dbReference type="Proteomes" id="UP001331761"/>
    </source>
</evidence>
<keyword evidence="3" id="KW-1185">Reference proteome</keyword>
<feature type="compositionally biased region" description="Polar residues" evidence="1">
    <location>
        <begin position="95"/>
        <end position="104"/>
    </location>
</feature>
<gene>
    <name evidence="2" type="ORF">GCK32_015963</name>
</gene>
<proteinExistence type="predicted"/>
<dbReference type="Proteomes" id="UP001331761">
    <property type="component" value="Unassembled WGS sequence"/>
</dbReference>
<evidence type="ECO:0000256" key="1">
    <source>
        <dbReference type="SAM" id="MobiDB-lite"/>
    </source>
</evidence>
<comment type="caution">
    <text evidence="2">The sequence shown here is derived from an EMBL/GenBank/DDBJ whole genome shotgun (WGS) entry which is preliminary data.</text>
</comment>
<feature type="region of interest" description="Disordered" evidence="1">
    <location>
        <begin position="140"/>
        <end position="190"/>
    </location>
</feature>
<dbReference type="AlphaFoldDB" id="A0AAN8F2T2"/>
<reference evidence="2 3" key="1">
    <citation type="submission" date="2019-10" db="EMBL/GenBank/DDBJ databases">
        <title>Assembly and Annotation for the nematode Trichostrongylus colubriformis.</title>
        <authorList>
            <person name="Martin J."/>
        </authorList>
    </citation>
    <scope>NUCLEOTIDE SEQUENCE [LARGE SCALE GENOMIC DNA]</scope>
    <source>
        <strain evidence="2">G859</strain>
        <tissue evidence="2">Whole worm</tissue>
    </source>
</reference>
<feature type="compositionally biased region" description="Low complexity" evidence="1">
    <location>
        <begin position="156"/>
        <end position="166"/>
    </location>
</feature>